<dbReference type="AlphaFoldDB" id="A0A5E4E458"/>
<dbReference type="Proteomes" id="UP000327085">
    <property type="component" value="Chromosome 7"/>
</dbReference>
<accession>A0A5E4E458</accession>
<evidence type="ECO:0000313" key="1">
    <source>
        <dbReference type="EMBL" id="VVA09491.1"/>
    </source>
</evidence>
<gene>
    <name evidence="1" type="ORF">ALMOND_2B009283</name>
</gene>
<name>A0A5E4E458_PRUDU</name>
<organism evidence="1 2">
    <name type="scientific">Prunus dulcis</name>
    <name type="common">Almond</name>
    <name type="synonym">Amygdalus dulcis</name>
    <dbReference type="NCBI Taxonomy" id="3755"/>
    <lineage>
        <taxon>Eukaryota</taxon>
        <taxon>Viridiplantae</taxon>
        <taxon>Streptophyta</taxon>
        <taxon>Embryophyta</taxon>
        <taxon>Tracheophyta</taxon>
        <taxon>Spermatophyta</taxon>
        <taxon>Magnoliopsida</taxon>
        <taxon>eudicotyledons</taxon>
        <taxon>Gunneridae</taxon>
        <taxon>Pentapetalae</taxon>
        <taxon>rosids</taxon>
        <taxon>fabids</taxon>
        <taxon>Rosales</taxon>
        <taxon>Rosaceae</taxon>
        <taxon>Amygdaloideae</taxon>
        <taxon>Amygdaleae</taxon>
        <taxon>Prunus</taxon>
    </lineage>
</organism>
<proteinExistence type="predicted"/>
<reference evidence="2" key="1">
    <citation type="journal article" date="2020" name="Plant J.">
        <title>Transposons played a major role in the diversification between the closely related almond and peach genomes: results from the almond genome sequence.</title>
        <authorList>
            <person name="Alioto T."/>
            <person name="Alexiou K.G."/>
            <person name="Bardil A."/>
            <person name="Barteri F."/>
            <person name="Castanera R."/>
            <person name="Cruz F."/>
            <person name="Dhingra A."/>
            <person name="Duval H."/>
            <person name="Fernandez I Marti A."/>
            <person name="Frias L."/>
            <person name="Galan B."/>
            <person name="Garcia J.L."/>
            <person name="Howad W."/>
            <person name="Gomez-Garrido J."/>
            <person name="Gut M."/>
            <person name="Julca I."/>
            <person name="Morata J."/>
            <person name="Puigdomenech P."/>
            <person name="Ribeca P."/>
            <person name="Rubio Cabetas M.J."/>
            <person name="Vlasova A."/>
            <person name="Wirthensohn M."/>
            <person name="Garcia-Mas J."/>
            <person name="Gabaldon T."/>
            <person name="Casacuberta J.M."/>
            <person name="Arus P."/>
        </authorList>
    </citation>
    <scope>NUCLEOTIDE SEQUENCE [LARGE SCALE GENOMIC DNA]</scope>
    <source>
        <strain evidence="2">cv. Texas</strain>
    </source>
</reference>
<dbReference type="EMBL" id="CABIKO010000001">
    <property type="protein sequence ID" value="VVA09491.1"/>
    <property type="molecule type" value="Genomic_DNA"/>
</dbReference>
<dbReference type="Gramene" id="VVA09491">
    <property type="protein sequence ID" value="VVA09491"/>
    <property type="gene ID" value="Prudul26B009283"/>
</dbReference>
<sequence>MKHEYCMSPKPSCNCTLPVQFKFASAKETSKRTTVPINLELQGKILLATTTFGCSTEEENAAKRKRRARATSKRIRADLIATSLFSDTSLELAILCRQAKRFFTPQIL</sequence>
<evidence type="ECO:0000313" key="2">
    <source>
        <dbReference type="Proteomes" id="UP000327085"/>
    </source>
</evidence>
<dbReference type="InParanoid" id="A0A5E4E458"/>
<protein>
    <submittedName>
        <fullName evidence="1">Uncharacterized protein</fullName>
    </submittedName>
</protein>